<dbReference type="Pfam" id="PF18934">
    <property type="entry name" value="DUF5682"/>
    <property type="match status" value="1"/>
</dbReference>
<dbReference type="RefSeq" id="WP_338041117.1">
    <property type="nucleotide sequence ID" value="NZ_BAAAQP010000011.1"/>
</dbReference>
<gene>
    <name evidence="1" type="ORF">JOE57_000475</name>
</gene>
<evidence type="ECO:0000313" key="1">
    <source>
        <dbReference type="EMBL" id="MBM7797554.1"/>
    </source>
</evidence>
<sequence length="764" mass="82032">MSLGVAAPAVRHVEVFGIRHHGPGSARSLLAALDDYLPDSVLIEGPADAEPLIGLVSAAGMNPPVALFGYAADRPSLAAFWPYAVFSPEWQAMLWGAERGIPVSFCDLPASMTLAAAEQALDEPDPADDELDLDSGHRAPAAEVSRDPLAQLAAAAGYDDPERWWDDVIESRLDGASPFPALTEAMAELRADDTAYDHRRAMHEGRREAYMRQSIRAAWRSGRQRVAVVCGAWHAPALSPPLPPAAADARLLRGAPKRKVRFSWVPWTHERLTSASGYGAGITSPGWYHHLWTAPDQPVVRWLSMVAASLRTRDLPVSSAHVIEAVRLAENLAALRGRPLAGLSEVTEATRAVLCDGDELAVRFITDELVVGQRLGSVTPEAPTVPLEADLEAQCRTLRLKRTAEAKYVDLDLRKPNDQLRSRLFHRLRLLGLGWARPGQSEVQGRGTFRESWHLEWRPELAVDLVEAALWGTTVVAAAAAKVAAISRDGELGELTVAVERCLLADLPEALTGLLQALEAKAAVDADVLHLMEALPALVRAQRYGDVRDTDVGALADVCRALLLRICAGLPQAAVGLDDEAAATLRRRLDGVHAAVQLAAAADDPVAAEGRTRWLETLARLIERPDLNGVLVGRMVRILADAALLDDAPVRLHRALSHGVGAAAKAAWVDGFFSDGALLLIHDSALLELLDGWLQGLGPEEFVDVLPLVRRTFGSFGSAERRAIAGRIAAGAGRPEQPVDELDPALGEGVLATVARILGVRVGD</sequence>
<accession>A0ABS2RHX0</accession>
<dbReference type="Proteomes" id="UP000704762">
    <property type="component" value="Unassembled WGS sequence"/>
</dbReference>
<reference evidence="1 2" key="1">
    <citation type="submission" date="2021-01" db="EMBL/GenBank/DDBJ databases">
        <title>Sequencing the genomes of 1000 actinobacteria strains.</title>
        <authorList>
            <person name="Klenk H.-P."/>
        </authorList>
    </citation>
    <scope>NUCLEOTIDE SEQUENCE [LARGE SCALE GENOMIC DNA]</scope>
    <source>
        <strain evidence="1 2">DSM 18662</strain>
    </source>
</reference>
<keyword evidence="2" id="KW-1185">Reference proteome</keyword>
<evidence type="ECO:0000313" key="2">
    <source>
        <dbReference type="Proteomes" id="UP000704762"/>
    </source>
</evidence>
<organism evidence="1 2">
    <name type="scientific">Microlunatus panaciterrae</name>
    <dbReference type="NCBI Taxonomy" id="400768"/>
    <lineage>
        <taxon>Bacteria</taxon>
        <taxon>Bacillati</taxon>
        <taxon>Actinomycetota</taxon>
        <taxon>Actinomycetes</taxon>
        <taxon>Propionibacteriales</taxon>
        <taxon>Propionibacteriaceae</taxon>
        <taxon>Microlunatus</taxon>
    </lineage>
</organism>
<name>A0ABS2RHX0_9ACTN</name>
<protein>
    <submittedName>
        <fullName evidence="1">Uncharacterized protein</fullName>
    </submittedName>
</protein>
<dbReference type="EMBL" id="JAFBCF010000001">
    <property type="protein sequence ID" value="MBM7797554.1"/>
    <property type="molecule type" value="Genomic_DNA"/>
</dbReference>
<proteinExistence type="predicted"/>
<comment type="caution">
    <text evidence="1">The sequence shown here is derived from an EMBL/GenBank/DDBJ whole genome shotgun (WGS) entry which is preliminary data.</text>
</comment>
<dbReference type="InterPro" id="IPR043737">
    <property type="entry name" value="DUF5682"/>
</dbReference>